<name>A0A0S7C3P2_9BACT</name>
<evidence type="ECO:0000256" key="2">
    <source>
        <dbReference type="ARBA" id="ARBA00010183"/>
    </source>
</evidence>
<dbReference type="SMART" id="SM00535">
    <property type="entry name" value="RIBOc"/>
    <property type="match status" value="1"/>
</dbReference>
<feature type="domain" description="RNase III" evidence="10">
    <location>
        <begin position="20"/>
        <end position="145"/>
    </location>
</feature>
<dbReference type="Gene3D" id="1.10.1520.10">
    <property type="entry name" value="Ribonuclease III domain"/>
    <property type="match status" value="1"/>
</dbReference>
<comment type="function">
    <text evidence="8">Digests double-stranded RNA. Involved in the processing of primary rRNA transcript to yield the immediate precursors to the large and small rRNAs (23S and 16S). Processes some mRNAs, and tRNAs when they are encoded in the rRNA operon. Processes pre-crRNA and tracrRNA of type II CRISPR loci if present in the organism.</text>
</comment>
<gene>
    <name evidence="8" type="primary">rnc</name>
    <name evidence="11" type="ORF">TBC1_112199</name>
</gene>
<keyword evidence="8" id="KW-0698">rRNA processing</keyword>
<dbReference type="CDD" id="cd00593">
    <property type="entry name" value="RIBOc"/>
    <property type="match status" value="1"/>
</dbReference>
<sequence>MFLLKLKPPRFYFSAEKHFFEAIKNIFGYYPGNIFLYKLAFRHKSQAEELHNGIRVSNERLEFLGDTVLSTVVADYLFRMFPYKDEGFLTEMRSKIVSRAQLNKLSLRLGLDQLIIHTQEKNNVYRSIRGDAFEAIVGAMYLDKGYGFTRKVLINRVIKTHFDLNELINTDLNFKSRLIEWAQKDKKQVEFNVIQEVGSGYNKQYIVEVTVDQEVAGSGRDFSIKGAEQNAAMKAIEYFGINGNGKH</sequence>
<comment type="cofactor">
    <cofactor evidence="8">
        <name>Mg(2+)</name>
        <dbReference type="ChEBI" id="CHEBI:18420"/>
    </cofactor>
</comment>
<feature type="active site" evidence="8">
    <location>
        <position position="134"/>
    </location>
</feature>
<dbReference type="Pfam" id="PF00035">
    <property type="entry name" value="dsrm"/>
    <property type="match status" value="1"/>
</dbReference>
<dbReference type="STRING" id="1678841.TBC1_112199"/>
<dbReference type="GO" id="GO:0006364">
    <property type="term" value="P:rRNA processing"/>
    <property type="evidence" value="ECO:0007669"/>
    <property type="project" value="UniProtKB-UniRule"/>
</dbReference>
<dbReference type="GO" id="GO:0008033">
    <property type="term" value="P:tRNA processing"/>
    <property type="evidence" value="ECO:0007669"/>
    <property type="project" value="UniProtKB-KW"/>
</dbReference>
<dbReference type="PROSITE" id="PS50137">
    <property type="entry name" value="DS_RBD"/>
    <property type="match status" value="1"/>
</dbReference>
<dbReference type="Gene3D" id="3.30.160.20">
    <property type="match status" value="1"/>
</dbReference>
<keyword evidence="8" id="KW-0460">Magnesium</keyword>
<comment type="subunit">
    <text evidence="8">Homodimer.</text>
</comment>
<evidence type="ECO:0000256" key="7">
    <source>
        <dbReference type="ARBA" id="ARBA00022884"/>
    </source>
</evidence>
<feature type="domain" description="DRBM" evidence="9">
    <location>
        <begin position="173"/>
        <end position="241"/>
    </location>
</feature>
<keyword evidence="8" id="KW-0479">Metal-binding</keyword>
<dbReference type="RefSeq" id="WP_201781656.1">
    <property type="nucleotide sequence ID" value="NZ_DF968182.1"/>
</dbReference>
<dbReference type="PATRIC" id="fig|1678841.3.peg.2461"/>
<dbReference type="GO" id="GO:0019843">
    <property type="term" value="F:rRNA binding"/>
    <property type="evidence" value="ECO:0007669"/>
    <property type="project" value="UniProtKB-KW"/>
</dbReference>
<comment type="subcellular location">
    <subcellularLocation>
        <location evidence="8">Cytoplasm</location>
    </subcellularLocation>
</comment>
<dbReference type="NCBIfam" id="TIGR02191">
    <property type="entry name" value="RNaseIII"/>
    <property type="match status" value="1"/>
</dbReference>
<dbReference type="GO" id="GO:0003725">
    <property type="term" value="F:double-stranded RNA binding"/>
    <property type="evidence" value="ECO:0007669"/>
    <property type="project" value="TreeGrafter"/>
</dbReference>
<dbReference type="GO" id="GO:0004525">
    <property type="term" value="F:ribonuclease III activity"/>
    <property type="evidence" value="ECO:0007669"/>
    <property type="project" value="UniProtKB-UniRule"/>
</dbReference>
<dbReference type="PANTHER" id="PTHR11207">
    <property type="entry name" value="RIBONUCLEASE III"/>
    <property type="match status" value="1"/>
</dbReference>
<dbReference type="HAMAP" id="MF_00104">
    <property type="entry name" value="RNase_III"/>
    <property type="match status" value="1"/>
</dbReference>
<dbReference type="SUPFAM" id="SSF54768">
    <property type="entry name" value="dsRNA-binding domain-like"/>
    <property type="match status" value="1"/>
</dbReference>
<comment type="catalytic activity">
    <reaction evidence="1 8">
        <text>Endonucleolytic cleavage to 5'-phosphomonoester.</text>
        <dbReference type="EC" id="3.1.26.3"/>
    </reaction>
</comment>
<dbReference type="InterPro" id="IPR011907">
    <property type="entry name" value="RNase_III"/>
</dbReference>
<accession>A0A0S7C3P2</accession>
<dbReference type="Proteomes" id="UP000053091">
    <property type="component" value="Unassembled WGS sequence"/>
</dbReference>
<feature type="binding site" evidence="8">
    <location>
        <position position="62"/>
    </location>
    <ligand>
        <name>Mg(2+)</name>
        <dbReference type="ChEBI" id="CHEBI:18420"/>
    </ligand>
</feature>
<dbReference type="InterPro" id="IPR014720">
    <property type="entry name" value="dsRBD_dom"/>
</dbReference>
<keyword evidence="5 8" id="KW-0255">Endonuclease</keyword>
<dbReference type="GO" id="GO:0006397">
    <property type="term" value="P:mRNA processing"/>
    <property type="evidence" value="ECO:0007669"/>
    <property type="project" value="UniProtKB-UniRule"/>
</dbReference>
<dbReference type="SUPFAM" id="SSF69065">
    <property type="entry name" value="RNase III domain-like"/>
    <property type="match status" value="1"/>
</dbReference>
<keyword evidence="4 8" id="KW-0540">Nuclease</keyword>
<dbReference type="PANTHER" id="PTHR11207:SF0">
    <property type="entry name" value="RIBONUCLEASE 3"/>
    <property type="match status" value="1"/>
</dbReference>
<dbReference type="EMBL" id="DF968182">
    <property type="protein sequence ID" value="GAP44038.1"/>
    <property type="molecule type" value="Genomic_DNA"/>
</dbReference>
<dbReference type="InterPro" id="IPR036389">
    <property type="entry name" value="RNase_III_sf"/>
</dbReference>
<evidence type="ECO:0000256" key="5">
    <source>
        <dbReference type="ARBA" id="ARBA00022759"/>
    </source>
</evidence>
<feature type="active site" evidence="8">
    <location>
        <position position="66"/>
    </location>
</feature>
<feature type="binding site" evidence="8">
    <location>
        <position position="134"/>
    </location>
    <ligand>
        <name>Mg(2+)</name>
        <dbReference type="ChEBI" id="CHEBI:18420"/>
    </ligand>
</feature>
<keyword evidence="7 8" id="KW-0694">RNA-binding</keyword>
<evidence type="ECO:0000313" key="11">
    <source>
        <dbReference type="EMBL" id="GAP44038.1"/>
    </source>
</evidence>
<dbReference type="AlphaFoldDB" id="A0A0S7C3P2"/>
<dbReference type="Pfam" id="PF14622">
    <property type="entry name" value="Ribonucleas_3_3"/>
    <property type="match status" value="1"/>
</dbReference>
<keyword evidence="8" id="KW-0699">rRNA-binding</keyword>
<comment type="similarity">
    <text evidence="2">Belongs to the ribonuclease III family.</text>
</comment>
<evidence type="ECO:0000256" key="3">
    <source>
        <dbReference type="ARBA" id="ARBA00022664"/>
    </source>
</evidence>
<keyword evidence="6 8" id="KW-0378">Hydrolase</keyword>
<feature type="binding site" evidence="8">
    <location>
        <position position="131"/>
    </location>
    <ligand>
        <name>Mg(2+)</name>
        <dbReference type="ChEBI" id="CHEBI:18420"/>
    </ligand>
</feature>
<keyword evidence="8" id="KW-0963">Cytoplasm</keyword>
<organism evidence="11">
    <name type="scientific">Lentimicrobium saccharophilum</name>
    <dbReference type="NCBI Taxonomy" id="1678841"/>
    <lineage>
        <taxon>Bacteria</taxon>
        <taxon>Pseudomonadati</taxon>
        <taxon>Bacteroidota</taxon>
        <taxon>Bacteroidia</taxon>
        <taxon>Bacteroidales</taxon>
        <taxon>Lentimicrobiaceae</taxon>
        <taxon>Lentimicrobium</taxon>
    </lineage>
</organism>
<dbReference type="PROSITE" id="PS50142">
    <property type="entry name" value="RNASE_3_2"/>
    <property type="match status" value="1"/>
</dbReference>
<evidence type="ECO:0000256" key="8">
    <source>
        <dbReference type="HAMAP-Rule" id="MF_00104"/>
    </source>
</evidence>
<reference evidence="11" key="1">
    <citation type="journal article" date="2015" name="Genome Announc.">
        <title>Draft Genome Sequence of Bacteroidales Strain TBC1, a Novel Isolate from a Methanogenic Wastewater Treatment System.</title>
        <authorList>
            <person name="Tourlousse D.M."/>
            <person name="Matsuura N."/>
            <person name="Sun L."/>
            <person name="Toyonaga M."/>
            <person name="Kuroda K."/>
            <person name="Ohashi A."/>
            <person name="Cruz R."/>
            <person name="Yamaguchi T."/>
            <person name="Sekiguchi Y."/>
        </authorList>
    </citation>
    <scope>NUCLEOTIDE SEQUENCE [LARGE SCALE GENOMIC DNA]</scope>
    <source>
        <strain evidence="11">TBC1</strain>
    </source>
</reference>
<evidence type="ECO:0000256" key="4">
    <source>
        <dbReference type="ARBA" id="ARBA00022722"/>
    </source>
</evidence>
<keyword evidence="12" id="KW-1185">Reference proteome</keyword>
<dbReference type="EC" id="3.1.26.3" evidence="8"/>
<evidence type="ECO:0000313" key="12">
    <source>
        <dbReference type="Proteomes" id="UP000053091"/>
    </source>
</evidence>
<proteinExistence type="inferred from homology"/>
<dbReference type="InterPro" id="IPR000999">
    <property type="entry name" value="RNase_III_dom"/>
</dbReference>
<dbReference type="SMART" id="SM00358">
    <property type="entry name" value="DSRM"/>
    <property type="match status" value="1"/>
</dbReference>
<dbReference type="GO" id="GO:0010468">
    <property type="term" value="P:regulation of gene expression"/>
    <property type="evidence" value="ECO:0007669"/>
    <property type="project" value="TreeGrafter"/>
</dbReference>
<evidence type="ECO:0000259" key="9">
    <source>
        <dbReference type="PROSITE" id="PS50137"/>
    </source>
</evidence>
<evidence type="ECO:0000256" key="6">
    <source>
        <dbReference type="ARBA" id="ARBA00022801"/>
    </source>
</evidence>
<evidence type="ECO:0000256" key="1">
    <source>
        <dbReference type="ARBA" id="ARBA00000109"/>
    </source>
</evidence>
<dbReference type="CDD" id="cd10845">
    <property type="entry name" value="DSRM_RNAse_III_family"/>
    <property type="match status" value="1"/>
</dbReference>
<protein>
    <recommendedName>
        <fullName evidence="8">Ribonuclease 3</fullName>
        <ecNumber evidence="8">3.1.26.3</ecNumber>
    </recommendedName>
    <alternativeName>
        <fullName evidence="8">Ribonuclease III</fullName>
        <shortName evidence="8">RNase III</shortName>
    </alternativeName>
</protein>
<keyword evidence="8" id="KW-0819">tRNA processing</keyword>
<evidence type="ECO:0000259" key="10">
    <source>
        <dbReference type="PROSITE" id="PS50142"/>
    </source>
</evidence>
<dbReference type="GO" id="GO:0005737">
    <property type="term" value="C:cytoplasm"/>
    <property type="evidence" value="ECO:0007669"/>
    <property type="project" value="UniProtKB-SubCell"/>
</dbReference>
<dbReference type="GO" id="GO:0046872">
    <property type="term" value="F:metal ion binding"/>
    <property type="evidence" value="ECO:0007669"/>
    <property type="project" value="UniProtKB-KW"/>
</dbReference>
<keyword evidence="3 8" id="KW-0507">mRNA processing</keyword>